<evidence type="ECO:0000259" key="12">
    <source>
        <dbReference type="PROSITE" id="PS50026"/>
    </source>
</evidence>
<dbReference type="InterPro" id="IPR024731">
    <property type="entry name" value="NELL2-like_EGF"/>
</dbReference>
<accession>A0A0G4I4I7</accession>
<keyword evidence="7" id="KW-0325">Glycoprotein</keyword>
<protein>
    <recommendedName>
        <fullName evidence="12">EGF-like domain-containing protein</fullName>
    </recommendedName>
</protein>
<evidence type="ECO:0000256" key="6">
    <source>
        <dbReference type="ARBA" id="ARBA00023157"/>
    </source>
</evidence>
<reference evidence="13" key="1">
    <citation type="submission" date="2014-11" db="EMBL/GenBank/DDBJ databases">
        <authorList>
            <person name="Otto D Thomas"/>
            <person name="Naeem Raeece"/>
        </authorList>
    </citation>
    <scope>NUCLEOTIDE SEQUENCE</scope>
</reference>
<dbReference type="PhylomeDB" id="A0A0G4I4I7"/>
<feature type="chain" id="PRO_5005192319" description="EGF-like domain-containing protein" evidence="11">
    <location>
        <begin position="21"/>
        <end position="836"/>
    </location>
</feature>
<feature type="domain" description="EGF-like" evidence="12">
    <location>
        <begin position="248"/>
        <end position="289"/>
    </location>
</feature>
<keyword evidence="4 11" id="KW-0732">Signal</keyword>
<dbReference type="FunFam" id="2.10.25.10:FF:000038">
    <property type="entry name" value="Fibrillin 2"/>
    <property type="match status" value="2"/>
</dbReference>
<dbReference type="InterPro" id="IPR049883">
    <property type="entry name" value="NOTCH1_EGF-like"/>
</dbReference>
<organism evidence="13">
    <name type="scientific">Chromera velia CCMP2878</name>
    <dbReference type="NCBI Taxonomy" id="1169474"/>
    <lineage>
        <taxon>Eukaryota</taxon>
        <taxon>Sar</taxon>
        <taxon>Alveolata</taxon>
        <taxon>Colpodellida</taxon>
        <taxon>Chromeraceae</taxon>
        <taxon>Chromera</taxon>
    </lineage>
</organism>
<dbReference type="SMART" id="SM00179">
    <property type="entry name" value="EGF_CA"/>
    <property type="match status" value="3"/>
</dbReference>
<dbReference type="SUPFAM" id="SSF57184">
    <property type="entry name" value="Growth factor receptor domain"/>
    <property type="match status" value="1"/>
</dbReference>
<evidence type="ECO:0000256" key="11">
    <source>
        <dbReference type="SAM" id="SignalP"/>
    </source>
</evidence>
<dbReference type="InterPro" id="IPR009030">
    <property type="entry name" value="Growth_fac_rcpt_cys_sf"/>
</dbReference>
<evidence type="ECO:0000256" key="3">
    <source>
        <dbReference type="ARBA" id="ARBA00022536"/>
    </source>
</evidence>
<dbReference type="InterPro" id="IPR051145">
    <property type="entry name" value="GAS-SHBG-PROS"/>
</dbReference>
<comment type="caution">
    <text evidence="8">Lacks conserved residue(s) required for the propagation of feature annotation.</text>
</comment>
<dbReference type="SMART" id="SM00181">
    <property type="entry name" value="EGF"/>
    <property type="match status" value="2"/>
</dbReference>
<keyword evidence="10" id="KW-0472">Membrane</keyword>
<feature type="transmembrane region" description="Helical" evidence="10">
    <location>
        <begin position="790"/>
        <end position="810"/>
    </location>
</feature>
<sequence>MSCPKNRVFFVFFILGAGWGSPWSPFPFSPGITRADATTCSYRDALASDGITCTRVDLLPPSDIGKGTAWLDDSSVQLNGEASQYQAYSGSSSVCTGTYRVLAHNKVASPCGWAFDRDVSTNWHSDTSGTPASGTAAATDATEELWLWLPCRAYIYWYAVRSRSNYDAQQTPSAMDVYGSTDQITDGSASWTLIGSYSNDLFTLNQETKFFSIDNSSTAWSAVRFHMKRISKAADDWMSVAEIWVWGDADECLSSLHDCHSNAACTNTVDSFTCACNAGYSGDGITACANVDECSTNVHNCASNVASCADSTGSFSCSCNAGYSGDGVTCSNEDECSSGTHTCPSISACVNTPGGFECQFPETLEVTLLETEATEDEGAAANVQTMEALRTLTSSKPGDAAAVSRADAADTVDTVAVKVRSALSLASSSGRKLSTEESKSITEVLVTAGESLSNVFQTSQERSRAASTEEDKDAQTKAATTAVGKLAESLSETVSLSTPPAKNRAGRDTLKATLPVLSSLESVPESAAWDAGVSPGAAGSSAFSATLRARRADLHSATEELIKVATSSLGPQVLLQAGSGGASELSTDSFTLSAASIGSFTDVADAGRISAVLGGLSVTIPDLPMRVRGRLRELAGSCDDSETEVLGLVAVGWGGDIRSYVGGERRASGSRSLRLFWCGREVGREVFQDGDESITVGIQGIGEGAGGRRRLQEEEGEAGCASFDENEAEWSSLCSATGGEGCECVGAGASLMETEYGSFVSDLLGVATGADLSVIWQVERFGEGARVDNIALWLVVLLVGALLTHLLMSVGRSVIQASKQAGRQTGRQAVGLDSIK</sequence>
<dbReference type="PROSITE" id="PS01187">
    <property type="entry name" value="EGF_CA"/>
    <property type="match status" value="2"/>
</dbReference>
<evidence type="ECO:0000256" key="4">
    <source>
        <dbReference type="ARBA" id="ARBA00022729"/>
    </source>
</evidence>
<dbReference type="EMBL" id="CDMZ01005078">
    <property type="protein sequence ID" value="CEM51882.1"/>
    <property type="molecule type" value="Genomic_DNA"/>
</dbReference>
<feature type="region of interest" description="Disordered" evidence="9">
    <location>
        <begin position="456"/>
        <end position="483"/>
    </location>
</feature>
<dbReference type="PANTHER" id="PTHR24040:SF16">
    <property type="entry name" value="FIBRILLIN-2-LIKE PROTEIN"/>
    <property type="match status" value="1"/>
</dbReference>
<dbReference type="PROSITE" id="PS50026">
    <property type="entry name" value="EGF_3"/>
    <property type="match status" value="2"/>
</dbReference>
<dbReference type="CDD" id="cd00054">
    <property type="entry name" value="EGF_CA"/>
    <property type="match status" value="3"/>
</dbReference>
<evidence type="ECO:0000256" key="2">
    <source>
        <dbReference type="ARBA" id="ARBA00022525"/>
    </source>
</evidence>
<comment type="subcellular location">
    <subcellularLocation>
        <location evidence="1">Secreted</location>
    </subcellularLocation>
</comment>
<keyword evidence="5" id="KW-0677">Repeat</keyword>
<dbReference type="Pfam" id="PF12947">
    <property type="entry name" value="EGF_3"/>
    <property type="match status" value="2"/>
</dbReference>
<evidence type="ECO:0000256" key="7">
    <source>
        <dbReference type="ARBA" id="ARBA00023180"/>
    </source>
</evidence>
<dbReference type="GO" id="GO:0005576">
    <property type="term" value="C:extracellular region"/>
    <property type="evidence" value="ECO:0007669"/>
    <property type="project" value="UniProtKB-SubCell"/>
</dbReference>
<evidence type="ECO:0000313" key="13">
    <source>
        <dbReference type="EMBL" id="CEM51882.1"/>
    </source>
</evidence>
<dbReference type="PANTHER" id="PTHR24040">
    <property type="entry name" value="LAMININ G-LIKE DOMAIN-CONTAINING PROTEIN"/>
    <property type="match status" value="1"/>
</dbReference>
<dbReference type="Gene3D" id="2.60.120.260">
    <property type="entry name" value="Galactose-binding domain-like"/>
    <property type="match status" value="1"/>
</dbReference>
<dbReference type="InterPro" id="IPR001881">
    <property type="entry name" value="EGF-like_Ca-bd_dom"/>
</dbReference>
<dbReference type="AlphaFoldDB" id="A0A0G4I4I7"/>
<dbReference type="InterPro" id="IPR018097">
    <property type="entry name" value="EGF_Ca-bd_CS"/>
</dbReference>
<feature type="domain" description="EGF-like" evidence="12">
    <location>
        <begin position="290"/>
        <end position="331"/>
    </location>
</feature>
<keyword evidence="10" id="KW-1133">Transmembrane helix</keyword>
<dbReference type="Gene3D" id="2.10.25.10">
    <property type="entry name" value="Laminin"/>
    <property type="match status" value="3"/>
</dbReference>
<feature type="compositionally biased region" description="Basic and acidic residues" evidence="9">
    <location>
        <begin position="461"/>
        <end position="475"/>
    </location>
</feature>
<evidence type="ECO:0000256" key="10">
    <source>
        <dbReference type="SAM" id="Phobius"/>
    </source>
</evidence>
<proteinExistence type="predicted"/>
<evidence type="ECO:0000256" key="1">
    <source>
        <dbReference type="ARBA" id="ARBA00004613"/>
    </source>
</evidence>
<keyword evidence="2" id="KW-0964">Secreted</keyword>
<dbReference type="GO" id="GO:0005509">
    <property type="term" value="F:calcium ion binding"/>
    <property type="evidence" value="ECO:0007669"/>
    <property type="project" value="InterPro"/>
</dbReference>
<evidence type="ECO:0000256" key="8">
    <source>
        <dbReference type="PROSITE-ProRule" id="PRU00076"/>
    </source>
</evidence>
<dbReference type="InterPro" id="IPR000742">
    <property type="entry name" value="EGF"/>
</dbReference>
<dbReference type="PROSITE" id="PS01186">
    <property type="entry name" value="EGF_2"/>
    <property type="match status" value="2"/>
</dbReference>
<keyword evidence="6" id="KW-1015">Disulfide bond</keyword>
<evidence type="ECO:0000256" key="5">
    <source>
        <dbReference type="ARBA" id="ARBA00022737"/>
    </source>
</evidence>
<gene>
    <name evidence="13" type="ORF">Cvel_10913</name>
</gene>
<keyword evidence="10" id="KW-0812">Transmembrane</keyword>
<dbReference type="VEuPathDB" id="CryptoDB:Cvel_10913"/>
<evidence type="ECO:0000256" key="9">
    <source>
        <dbReference type="SAM" id="MobiDB-lite"/>
    </source>
</evidence>
<keyword evidence="3 8" id="KW-0245">EGF-like domain</keyword>
<dbReference type="InterPro" id="IPR000152">
    <property type="entry name" value="EGF-type_Asp/Asn_hydroxyl_site"/>
</dbReference>
<name>A0A0G4I4I7_9ALVE</name>
<feature type="signal peptide" evidence="11">
    <location>
        <begin position="1"/>
        <end position="20"/>
    </location>
</feature>
<dbReference type="Pfam" id="PF07645">
    <property type="entry name" value="EGF_CA"/>
    <property type="match status" value="1"/>
</dbReference>
<dbReference type="PROSITE" id="PS00010">
    <property type="entry name" value="ASX_HYDROXYL"/>
    <property type="match status" value="2"/>
</dbReference>